<comment type="caution">
    <text evidence="1">The sequence shown here is derived from an EMBL/GenBank/DDBJ whole genome shotgun (WGS) entry which is preliminary data.</text>
</comment>
<name>A0ABT3NLN4_9GAMM</name>
<dbReference type="PANTHER" id="PTHR35564">
    <property type="match status" value="1"/>
</dbReference>
<reference evidence="1 2" key="1">
    <citation type="submission" date="2022-11" db="EMBL/GenBank/DDBJ databases">
        <title>Acinetobacter entericus sp. nov., isolated from the gut of the plastic-eating larvae of the Coleoptera insect Zophobas atratus.</title>
        <authorList>
            <person name="Dong X."/>
            <person name="Yang Y."/>
        </authorList>
    </citation>
    <scope>NUCLEOTIDE SEQUENCE [LARGE SCALE GENOMIC DNA]</scope>
    <source>
        <strain evidence="1 2">BIT-DXN8</strain>
    </source>
</reference>
<dbReference type="Pfam" id="PF06996">
    <property type="entry name" value="T6SS_TssG"/>
    <property type="match status" value="1"/>
</dbReference>
<organism evidence="1 2">
    <name type="scientific">Acinetobacter entericus</name>
    <dbReference type="NCBI Taxonomy" id="2989714"/>
    <lineage>
        <taxon>Bacteria</taxon>
        <taxon>Pseudomonadati</taxon>
        <taxon>Pseudomonadota</taxon>
        <taxon>Gammaproteobacteria</taxon>
        <taxon>Moraxellales</taxon>
        <taxon>Moraxellaceae</taxon>
        <taxon>Acinetobacter</taxon>
    </lineage>
</organism>
<dbReference type="Proteomes" id="UP001209682">
    <property type="component" value="Unassembled WGS sequence"/>
</dbReference>
<evidence type="ECO:0000313" key="2">
    <source>
        <dbReference type="Proteomes" id="UP001209682"/>
    </source>
</evidence>
<keyword evidence="2" id="KW-1185">Reference proteome</keyword>
<dbReference type="PANTHER" id="PTHR35564:SF4">
    <property type="entry name" value="CYTOPLASMIC PROTEIN"/>
    <property type="match status" value="1"/>
</dbReference>
<sequence>MRAERWWQNASVIEDLLENPASFEFIQAARLLRHMPYLQKDRHWASDFRFNSSLTLNFPQSEIEALHIDGEQVHMTNLVVGLTGIQGSLPYSYTNKIKLSSRQQTAEAHQFLNLFNHKLTAQYIDASLNYNLPMRYEIDNENNYLDIIHALNGYIKGHHGQTGLGDYFAEFSGLMQGQTNAVYALKTILSCVFDANFEVQEYIPVKFSLADEQKTMLGGALSSCLGINTFCGETVRQIDDKIELTIGPLSQQDYLSFLPRRPMSEKLKQIINTWCSPALKVDVRLILKEEHILPACLGLNTVAGLAQGTFLSPNSFMDNAETCYALIGDIQ</sequence>
<accession>A0ABT3NLN4</accession>
<dbReference type="RefSeq" id="WP_131275727.1">
    <property type="nucleotide sequence ID" value="NZ_JAPEQW010000022.1"/>
</dbReference>
<dbReference type="NCBIfam" id="TIGR03347">
    <property type="entry name" value="VI_chp_1"/>
    <property type="match status" value="1"/>
</dbReference>
<dbReference type="EMBL" id="JAPEQW010000022">
    <property type="protein sequence ID" value="MCW8040450.1"/>
    <property type="molecule type" value="Genomic_DNA"/>
</dbReference>
<gene>
    <name evidence="1" type="primary">tssG</name>
    <name evidence="1" type="ORF">OKC24_15015</name>
</gene>
<protein>
    <submittedName>
        <fullName evidence="1">Type VI secretion system baseplate subunit TssG</fullName>
    </submittedName>
</protein>
<evidence type="ECO:0000313" key="1">
    <source>
        <dbReference type="EMBL" id="MCW8040450.1"/>
    </source>
</evidence>
<dbReference type="InterPro" id="IPR010732">
    <property type="entry name" value="T6SS_TssG-like"/>
</dbReference>
<proteinExistence type="predicted"/>